<feature type="region of interest" description="Disordered" evidence="6">
    <location>
        <begin position="51"/>
        <end position="103"/>
    </location>
</feature>
<feature type="region of interest" description="Disordered" evidence="6">
    <location>
        <begin position="183"/>
        <end position="237"/>
    </location>
</feature>
<feature type="compositionally biased region" description="Basic and acidic residues" evidence="6">
    <location>
        <begin position="215"/>
        <end position="231"/>
    </location>
</feature>
<feature type="domain" description="Rad4 beta-hairpin" evidence="8">
    <location>
        <begin position="604"/>
        <end position="667"/>
    </location>
</feature>
<proteinExistence type="inferred from homology"/>
<dbReference type="InterPro" id="IPR004583">
    <property type="entry name" value="DNA_repair_Rad4"/>
</dbReference>
<dbReference type="InterPro" id="IPR018326">
    <property type="entry name" value="Rad4_beta-hairpin_dom1"/>
</dbReference>
<evidence type="ECO:0000259" key="7">
    <source>
        <dbReference type="SMART" id="SM01030"/>
    </source>
</evidence>
<feature type="region of interest" description="Disordered" evidence="6">
    <location>
        <begin position="350"/>
        <end position="375"/>
    </location>
</feature>
<dbReference type="PANTHER" id="PTHR12135:SF2">
    <property type="entry name" value="DNA REPAIR PROTEIN RAD34"/>
    <property type="match status" value="1"/>
</dbReference>
<gene>
    <name evidence="10" type="ORF">BT63DRAFT_445643</name>
</gene>
<evidence type="ECO:0000259" key="9">
    <source>
        <dbReference type="SMART" id="SM01032"/>
    </source>
</evidence>
<dbReference type="FunFam" id="3.30.70.2460:FF:000001">
    <property type="entry name" value="DNA repair protein Rad4 family"/>
    <property type="match status" value="1"/>
</dbReference>
<organism evidence="10 11">
    <name type="scientific">Microthyrium microscopicum</name>
    <dbReference type="NCBI Taxonomy" id="703497"/>
    <lineage>
        <taxon>Eukaryota</taxon>
        <taxon>Fungi</taxon>
        <taxon>Dikarya</taxon>
        <taxon>Ascomycota</taxon>
        <taxon>Pezizomycotina</taxon>
        <taxon>Dothideomycetes</taxon>
        <taxon>Dothideomycetes incertae sedis</taxon>
        <taxon>Microthyriales</taxon>
        <taxon>Microthyriaceae</taxon>
        <taxon>Microthyrium</taxon>
    </lineage>
</organism>
<evidence type="ECO:0000256" key="1">
    <source>
        <dbReference type="ARBA" id="ARBA00004123"/>
    </source>
</evidence>
<keyword evidence="5" id="KW-0539">Nucleus</keyword>
<dbReference type="InterPro" id="IPR036985">
    <property type="entry name" value="Transglutaminase-like_sf"/>
</dbReference>
<dbReference type="Pfam" id="PF10405">
    <property type="entry name" value="BHD_3"/>
    <property type="match status" value="1"/>
</dbReference>
<sequence length="938" mass="105380">MAPRNSKKRANDAPAAEEPPAKRKAVAAFDAVDSVFAPKIKKTVKEIQAELAELEDSESESESSSEDEFEDVAVVAKEEGESDQEMDWEDAIGQKEPGEEPELEDLELTLSKPDMISIYEATKSGKKGPTKRDRLIRMLTHRTHVLSLLWHNTIRNSWINDKEVQKFLVDSLSQGLQREIERWRVASGKNQEPEDEAEPTNKRRGKGKAKGKAKIKAERHRDWGSDAERQEPGVPDLSSGDPIVRLLKHLTAYWKKRFQITAPGIRKRGYYTLRELRDETNALKEDSHDASRFGERVASLVEFRQAAKECRGSRDLSAQLFTALLRGIGIESRLVASLQPAGFGWSQAEERKKKKAEAPSPASSELSDVESVESDSDLSMTNISLSRTKPAGQFDSDLPFPVYWTEALSPISSKYYPVSTKITPNVASTAEQLSLFEPRGAAAEKAKQVICYVVAYSADGTGKDVTVRYLKRHQLPGKTKGFRLPIEKIPVHNKKGKVIRHDQYDWFKRVMNIYARPIAKRTLADDLEEQGELVPMKITKAAKAEGPPDTLQGYKQSEEFVLERHLRREEAILPTAKVVHQFTTKKGADAKSEPVYLRKDVVACKTVESWHKEGRQMKIGEQALKQVPIRAVTLLRKAEVEQATRDTGSKPLQGLYSRAQTEWIIPPPIEDGKIPKNSYGNIDIYVPSMVPQGAVHIPLGGTVRICKKLGIDYAEACTGFEFGHQMAVPVIQGVVIAEENEHLLLDAWEEEEERKRLREDEKRMKRILGLWRKFTMGMRVLERIKAEYGETDAYENPFQQKDNGASSKSRHVDDTFDQQDLDHVAEHGGGFLPEGTEFHEARSTLQVHDDLQIHDDTLNTANEAEEDSKTHKARKQAPMSLRAQANVVEAESDEDNEEDEYAEEDSPEEEVDLTVTIRAGATEVTGPISVSAQPAEKL</sequence>
<feature type="compositionally biased region" description="Acidic residues" evidence="6">
    <location>
        <begin position="890"/>
        <end position="912"/>
    </location>
</feature>
<dbReference type="OrthoDB" id="300780at2759"/>
<dbReference type="SMART" id="SM01032">
    <property type="entry name" value="BHD_3"/>
    <property type="match status" value="1"/>
</dbReference>
<dbReference type="Gene3D" id="3.90.260.10">
    <property type="entry name" value="Transglutaminase-like"/>
    <property type="match status" value="1"/>
</dbReference>
<dbReference type="PANTHER" id="PTHR12135">
    <property type="entry name" value="DNA REPAIR PROTEIN XP-C / RAD4"/>
    <property type="match status" value="1"/>
</dbReference>
<accession>A0A6A6UMG7</accession>
<keyword evidence="11" id="KW-1185">Reference proteome</keyword>
<feature type="region of interest" description="Disordered" evidence="6">
    <location>
        <begin position="862"/>
        <end position="938"/>
    </location>
</feature>
<keyword evidence="4" id="KW-0234">DNA repair</keyword>
<dbReference type="InterPro" id="IPR042488">
    <property type="entry name" value="Rad4_BHD3_sf"/>
</dbReference>
<dbReference type="Proteomes" id="UP000799302">
    <property type="component" value="Unassembled WGS sequence"/>
</dbReference>
<dbReference type="InterPro" id="IPR018327">
    <property type="entry name" value="BHD_2"/>
</dbReference>
<dbReference type="SMART" id="SM01030">
    <property type="entry name" value="BHD_1"/>
    <property type="match status" value="1"/>
</dbReference>
<dbReference type="SMART" id="SM01031">
    <property type="entry name" value="BHD_2"/>
    <property type="match status" value="1"/>
</dbReference>
<evidence type="ECO:0000313" key="10">
    <source>
        <dbReference type="EMBL" id="KAF2673432.1"/>
    </source>
</evidence>
<protein>
    <submittedName>
        <fullName evidence="10">Rad4-domain-containing protein</fullName>
    </submittedName>
</protein>
<reference evidence="10" key="1">
    <citation type="journal article" date="2020" name="Stud. Mycol.">
        <title>101 Dothideomycetes genomes: a test case for predicting lifestyles and emergence of pathogens.</title>
        <authorList>
            <person name="Haridas S."/>
            <person name="Albert R."/>
            <person name="Binder M."/>
            <person name="Bloem J."/>
            <person name="Labutti K."/>
            <person name="Salamov A."/>
            <person name="Andreopoulos B."/>
            <person name="Baker S."/>
            <person name="Barry K."/>
            <person name="Bills G."/>
            <person name="Bluhm B."/>
            <person name="Cannon C."/>
            <person name="Castanera R."/>
            <person name="Culley D."/>
            <person name="Daum C."/>
            <person name="Ezra D."/>
            <person name="Gonzalez J."/>
            <person name="Henrissat B."/>
            <person name="Kuo A."/>
            <person name="Liang C."/>
            <person name="Lipzen A."/>
            <person name="Lutzoni F."/>
            <person name="Magnuson J."/>
            <person name="Mondo S."/>
            <person name="Nolan M."/>
            <person name="Ohm R."/>
            <person name="Pangilinan J."/>
            <person name="Park H.-J."/>
            <person name="Ramirez L."/>
            <person name="Alfaro M."/>
            <person name="Sun H."/>
            <person name="Tritt A."/>
            <person name="Yoshinaga Y."/>
            <person name="Zwiers L.-H."/>
            <person name="Turgeon B."/>
            <person name="Goodwin S."/>
            <person name="Spatafora J."/>
            <person name="Crous P."/>
            <person name="Grigoriev I."/>
        </authorList>
    </citation>
    <scope>NUCLEOTIDE SEQUENCE</scope>
    <source>
        <strain evidence="10">CBS 115976</strain>
    </source>
</reference>
<dbReference type="GO" id="GO:0000111">
    <property type="term" value="C:nucleotide-excision repair factor 2 complex"/>
    <property type="evidence" value="ECO:0007669"/>
    <property type="project" value="TreeGrafter"/>
</dbReference>
<evidence type="ECO:0000259" key="8">
    <source>
        <dbReference type="SMART" id="SM01031"/>
    </source>
</evidence>
<dbReference type="Pfam" id="PF10404">
    <property type="entry name" value="BHD_2"/>
    <property type="match status" value="1"/>
</dbReference>
<dbReference type="InterPro" id="IPR018328">
    <property type="entry name" value="Rad4_beta-hairpin_dom3"/>
</dbReference>
<dbReference type="Gene3D" id="2.20.20.110">
    <property type="entry name" value="Rad4, beta-hairpin domain BHD1"/>
    <property type="match status" value="1"/>
</dbReference>
<evidence type="ECO:0000256" key="2">
    <source>
        <dbReference type="ARBA" id="ARBA00009525"/>
    </source>
</evidence>
<dbReference type="SUPFAM" id="SSF54001">
    <property type="entry name" value="Cysteine proteinases"/>
    <property type="match status" value="1"/>
</dbReference>
<dbReference type="Gene3D" id="3.30.70.2460">
    <property type="entry name" value="Rad4, beta-hairpin domain BHD3"/>
    <property type="match status" value="1"/>
</dbReference>
<feature type="domain" description="Rad4 beta-hairpin" evidence="9">
    <location>
        <begin position="674"/>
        <end position="748"/>
    </location>
</feature>
<dbReference type="GO" id="GO:0005737">
    <property type="term" value="C:cytoplasm"/>
    <property type="evidence" value="ECO:0007669"/>
    <property type="project" value="TreeGrafter"/>
</dbReference>
<evidence type="ECO:0000256" key="6">
    <source>
        <dbReference type="SAM" id="MobiDB-lite"/>
    </source>
</evidence>
<feature type="compositionally biased region" description="Acidic residues" evidence="6">
    <location>
        <begin position="80"/>
        <end position="90"/>
    </location>
</feature>
<evidence type="ECO:0000256" key="5">
    <source>
        <dbReference type="ARBA" id="ARBA00023242"/>
    </source>
</evidence>
<dbReference type="Pfam" id="PF03835">
    <property type="entry name" value="Rad4"/>
    <property type="match status" value="1"/>
</dbReference>
<dbReference type="AlphaFoldDB" id="A0A6A6UMG7"/>
<feature type="compositionally biased region" description="Acidic residues" evidence="6">
    <location>
        <begin position="52"/>
        <end position="71"/>
    </location>
</feature>
<evidence type="ECO:0000256" key="4">
    <source>
        <dbReference type="ARBA" id="ARBA00023204"/>
    </source>
</evidence>
<feature type="region of interest" description="Disordered" evidence="6">
    <location>
        <begin position="1"/>
        <end position="24"/>
    </location>
</feature>
<feature type="compositionally biased region" description="Basic residues" evidence="6">
    <location>
        <begin position="202"/>
        <end position="214"/>
    </location>
</feature>
<dbReference type="InterPro" id="IPR018325">
    <property type="entry name" value="Rad4/PNGase_transGLS-fold"/>
</dbReference>
<dbReference type="Pfam" id="PF10403">
    <property type="entry name" value="BHD_1"/>
    <property type="match status" value="1"/>
</dbReference>
<dbReference type="GO" id="GO:0003697">
    <property type="term" value="F:single-stranded DNA binding"/>
    <property type="evidence" value="ECO:0007669"/>
    <property type="project" value="TreeGrafter"/>
</dbReference>
<dbReference type="EMBL" id="MU004231">
    <property type="protein sequence ID" value="KAF2673432.1"/>
    <property type="molecule type" value="Genomic_DNA"/>
</dbReference>
<comment type="similarity">
    <text evidence="2">Belongs to the XPC family.</text>
</comment>
<evidence type="ECO:0000313" key="11">
    <source>
        <dbReference type="Proteomes" id="UP000799302"/>
    </source>
</evidence>
<keyword evidence="3" id="KW-0227">DNA damage</keyword>
<comment type="subcellular location">
    <subcellularLocation>
        <location evidence="1">Nucleus</location>
    </subcellularLocation>
</comment>
<feature type="domain" description="Rad4 beta-hairpin" evidence="7">
    <location>
        <begin position="543"/>
        <end position="602"/>
    </location>
</feature>
<dbReference type="GO" id="GO:0071942">
    <property type="term" value="C:XPC complex"/>
    <property type="evidence" value="ECO:0007669"/>
    <property type="project" value="TreeGrafter"/>
</dbReference>
<dbReference type="GO" id="GO:0006289">
    <property type="term" value="P:nucleotide-excision repair"/>
    <property type="evidence" value="ECO:0007669"/>
    <property type="project" value="InterPro"/>
</dbReference>
<dbReference type="GO" id="GO:0006298">
    <property type="term" value="P:mismatch repair"/>
    <property type="evidence" value="ECO:0007669"/>
    <property type="project" value="TreeGrafter"/>
</dbReference>
<evidence type="ECO:0000256" key="3">
    <source>
        <dbReference type="ARBA" id="ARBA00022763"/>
    </source>
</evidence>
<dbReference type="InterPro" id="IPR038765">
    <property type="entry name" value="Papain-like_cys_pep_sf"/>
</dbReference>
<dbReference type="GO" id="GO:0003684">
    <property type="term" value="F:damaged DNA binding"/>
    <property type="evidence" value="ECO:0007669"/>
    <property type="project" value="InterPro"/>
</dbReference>
<name>A0A6A6UMG7_9PEZI</name>